<evidence type="ECO:0000313" key="2">
    <source>
        <dbReference type="EMBL" id="MCA1854907.1"/>
    </source>
</evidence>
<name>A0ABS7Y740_9BURK</name>
<accession>A0ABS7Y740</accession>
<keyword evidence="1" id="KW-0732">Signal</keyword>
<comment type="caution">
    <text evidence="2">The sequence shown here is derived from an EMBL/GenBank/DDBJ whole genome shotgun (WGS) entry which is preliminary data.</text>
</comment>
<keyword evidence="3" id="KW-1185">Reference proteome</keyword>
<evidence type="ECO:0000313" key="3">
    <source>
        <dbReference type="Proteomes" id="UP001198602"/>
    </source>
</evidence>
<dbReference type="Proteomes" id="UP001198602">
    <property type="component" value="Unassembled WGS sequence"/>
</dbReference>
<dbReference type="RefSeq" id="WP_225237323.1">
    <property type="nucleotide sequence ID" value="NZ_JAHYBX010000001.1"/>
</dbReference>
<organism evidence="2 3">
    <name type="scientific">Massilia hydrophila</name>
    <dbReference type="NCBI Taxonomy" id="3044279"/>
    <lineage>
        <taxon>Bacteria</taxon>
        <taxon>Pseudomonadati</taxon>
        <taxon>Pseudomonadota</taxon>
        <taxon>Betaproteobacteria</taxon>
        <taxon>Burkholderiales</taxon>
        <taxon>Oxalobacteraceae</taxon>
        <taxon>Telluria group</taxon>
        <taxon>Massilia</taxon>
    </lineage>
</organism>
<evidence type="ECO:0000256" key="1">
    <source>
        <dbReference type="SAM" id="SignalP"/>
    </source>
</evidence>
<dbReference type="EMBL" id="JAHYBX010000001">
    <property type="protein sequence ID" value="MCA1854907.1"/>
    <property type="molecule type" value="Genomic_DNA"/>
</dbReference>
<dbReference type="PROSITE" id="PS51257">
    <property type="entry name" value="PROKAR_LIPOPROTEIN"/>
    <property type="match status" value="1"/>
</dbReference>
<feature type="chain" id="PRO_5047054821" evidence="1">
    <location>
        <begin position="24"/>
        <end position="148"/>
    </location>
</feature>
<feature type="signal peptide" evidence="1">
    <location>
        <begin position="1"/>
        <end position="23"/>
    </location>
</feature>
<proteinExistence type="predicted"/>
<reference evidence="2 3" key="1">
    <citation type="submission" date="2021-07" db="EMBL/GenBank/DDBJ databases">
        <title>Characterization of Violacein-producing bacteria and related species.</title>
        <authorList>
            <person name="Wilson H.S."/>
            <person name="De Leon M.E."/>
        </authorList>
    </citation>
    <scope>NUCLEOTIDE SEQUENCE [LARGE SCALE GENOMIC DNA]</scope>
    <source>
        <strain evidence="2 3">HSC-2F05</strain>
    </source>
</reference>
<gene>
    <name evidence="2" type="ORF">LE190_03040</name>
</gene>
<sequence length="148" mass="15277">MTQARLPIVLAAVAACCACAAHADAPPSSGVATPDPFALPANAPEPVAGARPSEEAIRAAVRATLDELPATSFSASSQALSGGPYREFARKFAQAAKPHCLGPDPLRHQPHSTVVKTVFGDYVVGVGGIYALPFWGAAVLRGKCSWTR</sequence>
<protein>
    <submittedName>
        <fullName evidence="2">Uncharacterized protein</fullName>
    </submittedName>
</protein>